<dbReference type="Pfam" id="PF00270">
    <property type="entry name" value="DEAD"/>
    <property type="match status" value="1"/>
</dbReference>
<dbReference type="CDD" id="cd18033">
    <property type="entry name" value="DEXDc_FANCM"/>
    <property type="match status" value="1"/>
</dbReference>
<comment type="subcellular location">
    <subcellularLocation>
        <location evidence="1">Nucleus</location>
    </subcellularLocation>
</comment>
<feature type="compositionally biased region" description="Low complexity" evidence="8">
    <location>
        <begin position="949"/>
        <end position="962"/>
    </location>
</feature>
<dbReference type="EMBL" id="JAQMWT010000021">
    <property type="protein sequence ID" value="KAJ8613824.1"/>
    <property type="molecule type" value="Genomic_DNA"/>
</dbReference>
<feature type="region of interest" description="Disordered" evidence="8">
    <location>
        <begin position="707"/>
        <end position="792"/>
    </location>
</feature>
<gene>
    <name evidence="11" type="ORF">CTAYLR_004911</name>
</gene>
<dbReference type="GO" id="GO:0045003">
    <property type="term" value="P:double-strand break repair via synthesis-dependent strand annealing"/>
    <property type="evidence" value="ECO:0007669"/>
    <property type="project" value="TreeGrafter"/>
</dbReference>
<dbReference type="GO" id="GO:0009378">
    <property type="term" value="F:four-way junction helicase activity"/>
    <property type="evidence" value="ECO:0007669"/>
    <property type="project" value="TreeGrafter"/>
</dbReference>
<dbReference type="SMART" id="SM00490">
    <property type="entry name" value="HELICc"/>
    <property type="match status" value="1"/>
</dbReference>
<dbReference type="GO" id="GO:0036297">
    <property type="term" value="P:interstrand cross-link repair"/>
    <property type="evidence" value="ECO:0007669"/>
    <property type="project" value="TreeGrafter"/>
</dbReference>
<evidence type="ECO:0000256" key="5">
    <source>
        <dbReference type="ARBA" id="ARBA00022806"/>
    </source>
</evidence>
<comment type="caution">
    <text evidence="11">The sequence shown here is derived from an EMBL/GenBank/DDBJ whole genome shotgun (WGS) entry which is preliminary data.</text>
</comment>
<comment type="similarity">
    <text evidence="2">Belongs to the DEAD box helicase family. DEAH subfamily. FANCM sub-subfamily.</text>
</comment>
<dbReference type="GO" id="GO:0000400">
    <property type="term" value="F:four-way junction DNA binding"/>
    <property type="evidence" value="ECO:0007669"/>
    <property type="project" value="TreeGrafter"/>
</dbReference>
<dbReference type="InterPro" id="IPR011545">
    <property type="entry name" value="DEAD/DEAH_box_helicase_dom"/>
</dbReference>
<dbReference type="PROSITE" id="PS51192">
    <property type="entry name" value="HELICASE_ATP_BIND_1"/>
    <property type="match status" value="1"/>
</dbReference>
<dbReference type="FunFam" id="3.40.50.300:FF:000861">
    <property type="entry name" value="Fanconi anemia, complementation group M"/>
    <property type="match status" value="1"/>
</dbReference>
<evidence type="ECO:0000256" key="4">
    <source>
        <dbReference type="ARBA" id="ARBA00022801"/>
    </source>
</evidence>
<keyword evidence="3" id="KW-0547">Nucleotide-binding</keyword>
<dbReference type="Proteomes" id="UP001230188">
    <property type="component" value="Unassembled WGS sequence"/>
</dbReference>
<dbReference type="PANTHER" id="PTHR14025">
    <property type="entry name" value="FANCONI ANEMIA GROUP M FANCM FAMILY MEMBER"/>
    <property type="match status" value="1"/>
</dbReference>
<dbReference type="SMART" id="SM00487">
    <property type="entry name" value="DEXDc"/>
    <property type="match status" value="1"/>
</dbReference>
<reference evidence="11" key="1">
    <citation type="submission" date="2023-01" db="EMBL/GenBank/DDBJ databases">
        <title>Metagenome sequencing of chrysophaentin producing Chrysophaeum taylorii.</title>
        <authorList>
            <person name="Davison J."/>
            <person name="Bewley C."/>
        </authorList>
    </citation>
    <scope>NUCLEOTIDE SEQUENCE</scope>
    <source>
        <strain evidence="11">NIES-1699</strain>
    </source>
</reference>
<evidence type="ECO:0000259" key="9">
    <source>
        <dbReference type="PROSITE" id="PS51192"/>
    </source>
</evidence>
<dbReference type="InterPro" id="IPR014001">
    <property type="entry name" value="Helicase_ATP-bd"/>
</dbReference>
<evidence type="ECO:0000256" key="2">
    <source>
        <dbReference type="ARBA" id="ARBA00009889"/>
    </source>
</evidence>
<evidence type="ECO:0000313" key="11">
    <source>
        <dbReference type="EMBL" id="KAJ8613824.1"/>
    </source>
</evidence>
<accession>A0AAD7UQ95</accession>
<evidence type="ECO:0000256" key="3">
    <source>
        <dbReference type="ARBA" id="ARBA00022741"/>
    </source>
</evidence>
<keyword evidence="12" id="KW-1185">Reference proteome</keyword>
<feature type="compositionally biased region" description="Basic and acidic residues" evidence="8">
    <location>
        <begin position="886"/>
        <end position="903"/>
    </location>
</feature>
<feature type="compositionally biased region" description="Acidic residues" evidence="8">
    <location>
        <begin position="711"/>
        <end position="722"/>
    </location>
</feature>
<protein>
    <recommendedName>
        <fullName evidence="13">ATP-dependent DNA helicase</fullName>
    </recommendedName>
</protein>
<keyword evidence="6" id="KW-0067">ATP-binding</keyword>
<evidence type="ECO:0008006" key="13">
    <source>
        <dbReference type="Google" id="ProtNLM"/>
    </source>
</evidence>
<name>A0AAD7UQ95_9STRA</name>
<dbReference type="InterPro" id="IPR027417">
    <property type="entry name" value="P-loop_NTPase"/>
</dbReference>
<dbReference type="GO" id="GO:0005634">
    <property type="term" value="C:nucleus"/>
    <property type="evidence" value="ECO:0007669"/>
    <property type="project" value="UniProtKB-SubCell"/>
</dbReference>
<evidence type="ECO:0000256" key="6">
    <source>
        <dbReference type="ARBA" id="ARBA00022840"/>
    </source>
</evidence>
<dbReference type="AlphaFoldDB" id="A0AAD7UQ95"/>
<evidence type="ECO:0000313" key="12">
    <source>
        <dbReference type="Proteomes" id="UP001230188"/>
    </source>
</evidence>
<organism evidence="11 12">
    <name type="scientific">Chrysophaeum taylorii</name>
    <dbReference type="NCBI Taxonomy" id="2483200"/>
    <lineage>
        <taxon>Eukaryota</taxon>
        <taxon>Sar</taxon>
        <taxon>Stramenopiles</taxon>
        <taxon>Ochrophyta</taxon>
        <taxon>Pelagophyceae</taxon>
        <taxon>Pelagomonadales</taxon>
        <taxon>Pelagomonadaceae</taxon>
        <taxon>Chrysophaeum</taxon>
    </lineage>
</organism>
<evidence type="ECO:0000259" key="10">
    <source>
        <dbReference type="PROSITE" id="PS51194"/>
    </source>
</evidence>
<dbReference type="GO" id="GO:0005524">
    <property type="term" value="F:ATP binding"/>
    <property type="evidence" value="ECO:0007669"/>
    <property type="project" value="UniProtKB-KW"/>
</dbReference>
<dbReference type="InterPro" id="IPR001650">
    <property type="entry name" value="Helicase_C-like"/>
</dbReference>
<feature type="domain" description="Helicase ATP-binding" evidence="9">
    <location>
        <begin position="55"/>
        <end position="223"/>
    </location>
</feature>
<dbReference type="SUPFAM" id="SSF52540">
    <property type="entry name" value="P-loop containing nucleoside triphosphate hydrolases"/>
    <property type="match status" value="1"/>
</dbReference>
<feature type="compositionally biased region" description="Basic and acidic residues" evidence="8">
    <location>
        <begin position="963"/>
        <end position="979"/>
    </location>
</feature>
<feature type="compositionally biased region" description="Acidic residues" evidence="8">
    <location>
        <begin position="733"/>
        <end position="746"/>
    </location>
</feature>
<keyword evidence="5" id="KW-0347">Helicase</keyword>
<keyword evidence="7" id="KW-0539">Nucleus</keyword>
<dbReference type="GO" id="GO:0016787">
    <property type="term" value="F:hydrolase activity"/>
    <property type="evidence" value="ECO:0007669"/>
    <property type="project" value="UniProtKB-KW"/>
</dbReference>
<feature type="domain" description="Helicase C-terminal" evidence="10">
    <location>
        <begin position="389"/>
        <end position="550"/>
    </location>
</feature>
<evidence type="ECO:0000256" key="7">
    <source>
        <dbReference type="ARBA" id="ARBA00023242"/>
    </source>
</evidence>
<evidence type="ECO:0000256" key="8">
    <source>
        <dbReference type="SAM" id="MobiDB-lite"/>
    </source>
</evidence>
<sequence length="1019" mass="112909">MAKRGVKVSSSRWANCCECGKEEACPRRYVKIDTSRCGTWVYPSNYPAREYQVAMVKAALLRNTLVCLPTGLGKTLIAAVLMYNYYRWFPEGQIIFMAPTRPLVAQQVEACHKVVGIPESETAEVSGSTASEVRRGIWARKRVFYATPQTVSNDLESGVLDPRRIVLLVVDEAHKALKKYAYCVAVRLVARVQCHFRVLALSATPGATTASVQDVVDNLRIARVEVRTEEDSDVAPYTHARLVEKVVCEQTDDLSALGKRLCDLAKPALSRLERVGALRSSDAAQLTAFSLLKAREHGGKPGVNYGDLVVGHKIVGAHDALKNYGAPGALKKLDAMASEARETRARLDRGDPTVATGDRAVARFAESPEFRAAGEALSRGTTEHPKTAKLRLLLLEHFGRAAETGASSRAMVFTGTRSSVDEIVAALDATRNPLLRCLRFVGQGGMNQREQKSAVASFLSDEFNVLVATCVAEEGLDIGSVDLCVFYDQIGSPVRLVQRMGRTGRKRAGRVVLLLAPGEDRKFETGGRKNAAVIAALRDAEKNFQLRDVLSKRMLPKTLCPDFPEMIQTELQISEWHASQVAGGERRQKNADGCCRKRDRVVLTSDDAVASWRLSETDQNALAAARWDQDWDYKPRLGDGWRRKMRRPFARVVGDVVDRPSDRAVVLRRVADFVRFAQWTTLYDPDDLAKHDGVYAGLVVRADGLSFSSSSEEEDDDDDDDPWGWKNKAVLGNDDDEEEEEEEEDPWGWNEAKRASLLGLTPRRNEPTSNWTSSIKRRRERPSYPGGGGDSKRVLCCLSCGGESTSGCELCEACELDQLRPSRVFAIDHTNDDKRRANRPPAGPTARREPDDPTPAARRSLRDIFDQSPPPPKPVKRTQTTLDQLSTDRRGEEPRAGEDKKQPPEQQRTRPRAKFQPLRPVSRRPPDAHHDLHQPPPTDAPPPPPPPHRQLSSSSSSAPRTPTTEEWRQRAARNREHAMRMRALKSGANNSKPHQEHEPADASECPACWSFGGGGGERS</sequence>
<dbReference type="Gene3D" id="3.40.50.300">
    <property type="entry name" value="P-loop containing nucleotide triphosphate hydrolases"/>
    <property type="match status" value="2"/>
</dbReference>
<dbReference type="PROSITE" id="PS51194">
    <property type="entry name" value="HELICASE_CTER"/>
    <property type="match status" value="1"/>
</dbReference>
<dbReference type="GO" id="GO:0043138">
    <property type="term" value="F:3'-5' DNA helicase activity"/>
    <property type="evidence" value="ECO:0007669"/>
    <property type="project" value="TreeGrafter"/>
</dbReference>
<dbReference type="Pfam" id="PF00271">
    <property type="entry name" value="Helicase_C"/>
    <property type="match status" value="1"/>
</dbReference>
<feature type="compositionally biased region" description="Basic and acidic residues" evidence="8">
    <location>
        <begin position="924"/>
        <end position="933"/>
    </location>
</feature>
<feature type="region of interest" description="Disordered" evidence="8">
    <location>
        <begin position="825"/>
        <end position="1019"/>
    </location>
</feature>
<feature type="compositionally biased region" description="Pro residues" evidence="8">
    <location>
        <begin position="934"/>
        <end position="948"/>
    </location>
</feature>
<keyword evidence="4" id="KW-0378">Hydrolase</keyword>
<dbReference type="PANTHER" id="PTHR14025:SF20">
    <property type="entry name" value="FANCONI ANEMIA GROUP M PROTEIN"/>
    <property type="match status" value="1"/>
</dbReference>
<proteinExistence type="inferred from homology"/>
<evidence type="ECO:0000256" key="1">
    <source>
        <dbReference type="ARBA" id="ARBA00004123"/>
    </source>
</evidence>
<dbReference type="InterPro" id="IPR044749">
    <property type="entry name" value="FANCM_DEXDc"/>
</dbReference>